<dbReference type="OrthoDB" id="382863at2759"/>
<protein>
    <submittedName>
        <fullName evidence="4">Transmembrane protein</fullName>
    </submittedName>
</protein>
<dbReference type="EMBL" id="UZAE01001869">
    <property type="protein sequence ID" value="VDN99144.1"/>
    <property type="molecule type" value="Genomic_DNA"/>
</dbReference>
<keyword evidence="1" id="KW-0812">Transmembrane</keyword>
<organism evidence="4">
    <name type="scientific">Rodentolepis nana</name>
    <name type="common">Dwarf tapeworm</name>
    <name type="synonym">Hymenolepis nana</name>
    <dbReference type="NCBI Taxonomy" id="102285"/>
    <lineage>
        <taxon>Eukaryota</taxon>
        <taxon>Metazoa</taxon>
        <taxon>Spiralia</taxon>
        <taxon>Lophotrochozoa</taxon>
        <taxon>Platyhelminthes</taxon>
        <taxon>Cestoda</taxon>
        <taxon>Eucestoda</taxon>
        <taxon>Cyclophyllidea</taxon>
        <taxon>Hymenolepididae</taxon>
        <taxon>Rodentolepis</taxon>
    </lineage>
</organism>
<reference evidence="4" key="1">
    <citation type="submission" date="2017-02" db="UniProtKB">
        <authorList>
            <consortium name="WormBaseParasite"/>
        </authorList>
    </citation>
    <scope>IDENTIFICATION</scope>
</reference>
<dbReference type="Proteomes" id="UP000278807">
    <property type="component" value="Unassembled WGS sequence"/>
</dbReference>
<name>A0A0R3T898_RODNA</name>
<proteinExistence type="predicted"/>
<keyword evidence="1" id="KW-1133">Transmembrane helix</keyword>
<gene>
    <name evidence="2" type="ORF">HNAJ_LOCUS3285</name>
</gene>
<accession>A0A0R3T898</accession>
<evidence type="ECO:0000313" key="3">
    <source>
        <dbReference type="Proteomes" id="UP000278807"/>
    </source>
</evidence>
<evidence type="ECO:0000313" key="4">
    <source>
        <dbReference type="WBParaSite" id="HNAJ_0000328601-mRNA-1"/>
    </source>
</evidence>
<evidence type="ECO:0000313" key="2">
    <source>
        <dbReference type="EMBL" id="VDN99144.1"/>
    </source>
</evidence>
<dbReference type="WBParaSite" id="HNAJ_0000328601-mRNA-1">
    <property type="protein sequence ID" value="HNAJ_0000328601-mRNA-1"/>
    <property type="gene ID" value="HNAJ_0000328601"/>
</dbReference>
<dbReference type="AlphaFoldDB" id="A0A0R3T898"/>
<evidence type="ECO:0000256" key="1">
    <source>
        <dbReference type="SAM" id="Phobius"/>
    </source>
</evidence>
<sequence>MACETPSTTKLILGLVLLISFLYLIINYYSAIKTSHLLAIFNLSATNSLLPCKDPDARENFKRAKTLLQGKHNTSLSEIDQIATMEIARYDCSYQDPVEPKIIFIIIISYVSLGSLRCLKGWTPNHVGLLHSLLQSCPERDLNSATASIPVQAALSESATVHCFSFVRALISLRLEVWNFLLIKAFIAWKDIDRSMHCKIVVPILASVSASPSPLMPIEFIADCESESFTALVNFVSRQHNWHSVILMASISPSKAVLLRPAAAEKEKNEVVEGSPFFQSDQQCCEGRLFFQSDQQCCEGRRASSLISSVAKSVPPSLISSVAKGVPLTVPQVPQVVQGRPAFFSVSQGVHRASRFLFSSSRCLERPAFFSVPQGV</sequence>
<feature type="transmembrane region" description="Helical" evidence="1">
    <location>
        <begin position="12"/>
        <end position="31"/>
    </location>
</feature>
<keyword evidence="3" id="KW-1185">Reference proteome</keyword>
<keyword evidence="1" id="KW-0472">Membrane</keyword>
<reference evidence="2 3" key="2">
    <citation type="submission" date="2018-11" db="EMBL/GenBank/DDBJ databases">
        <authorList>
            <consortium name="Pathogen Informatics"/>
        </authorList>
    </citation>
    <scope>NUCLEOTIDE SEQUENCE [LARGE SCALE GENOMIC DNA]</scope>
</reference>